<evidence type="ECO:0000256" key="1">
    <source>
        <dbReference type="SAM" id="MobiDB-lite"/>
    </source>
</evidence>
<reference evidence="3 4" key="1">
    <citation type="submission" date="2021-12" db="EMBL/GenBank/DDBJ databases">
        <title>High titer production of polyol ester of fatty acids by Rhodotorula paludigena BS15 towards product separation-free biomass refinery.</title>
        <authorList>
            <person name="Mano J."/>
            <person name="Ono H."/>
            <person name="Tanaka T."/>
            <person name="Naito K."/>
            <person name="Sushida H."/>
            <person name="Ike M."/>
            <person name="Tokuyasu K."/>
            <person name="Kitaoka M."/>
        </authorList>
    </citation>
    <scope>NUCLEOTIDE SEQUENCE [LARGE SCALE GENOMIC DNA]</scope>
    <source>
        <strain evidence="3 4">BS15</strain>
    </source>
</reference>
<dbReference type="GO" id="GO:0016538">
    <property type="term" value="F:cyclin-dependent protein serine/threonine kinase regulator activity"/>
    <property type="evidence" value="ECO:0007669"/>
    <property type="project" value="TreeGrafter"/>
</dbReference>
<dbReference type="Proteomes" id="UP001342314">
    <property type="component" value="Unassembled WGS sequence"/>
</dbReference>
<comment type="caution">
    <text evidence="3">The sequence shown here is derived from an EMBL/GenBank/DDBJ whole genome shotgun (WGS) entry which is preliminary data.</text>
</comment>
<dbReference type="CDD" id="cd20557">
    <property type="entry name" value="CYCLIN_ScPCL1-like"/>
    <property type="match status" value="1"/>
</dbReference>
<dbReference type="Gene3D" id="1.10.472.10">
    <property type="entry name" value="Cyclin-like"/>
    <property type="match status" value="1"/>
</dbReference>
<dbReference type="GO" id="GO:0019901">
    <property type="term" value="F:protein kinase binding"/>
    <property type="evidence" value="ECO:0007669"/>
    <property type="project" value="InterPro"/>
</dbReference>
<accession>A0AAV5GX92</accession>
<dbReference type="SUPFAM" id="SSF47954">
    <property type="entry name" value="Cyclin-like"/>
    <property type="match status" value="1"/>
</dbReference>
<dbReference type="InterPro" id="IPR036915">
    <property type="entry name" value="Cyclin-like_sf"/>
</dbReference>
<gene>
    <name evidence="3" type="ORF">Rhopal_007017-T1</name>
</gene>
<name>A0AAV5GX92_9BASI</name>
<evidence type="ECO:0000259" key="2">
    <source>
        <dbReference type="Pfam" id="PF00134"/>
    </source>
</evidence>
<protein>
    <recommendedName>
        <fullName evidence="2">Cyclin N-terminal domain-containing protein</fullName>
    </recommendedName>
</protein>
<evidence type="ECO:0000313" key="4">
    <source>
        <dbReference type="Proteomes" id="UP001342314"/>
    </source>
</evidence>
<proteinExistence type="predicted"/>
<feature type="domain" description="Cyclin N-terminal" evidence="2">
    <location>
        <begin position="76"/>
        <end position="170"/>
    </location>
</feature>
<evidence type="ECO:0000313" key="3">
    <source>
        <dbReference type="EMBL" id="GJN93957.1"/>
    </source>
</evidence>
<dbReference type="EMBL" id="BQKY01000015">
    <property type="protein sequence ID" value="GJN93957.1"/>
    <property type="molecule type" value="Genomic_DNA"/>
</dbReference>
<feature type="compositionally biased region" description="Low complexity" evidence="1">
    <location>
        <begin position="334"/>
        <end position="368"/>
    </location>
</feature>
<dbReference type="PANTHER" id="PTHR15615">
    <property type="match status" value="1"/>
</dbReference>
<feature type="compositionally biased region" description="Low complexity" evidence="1">
    <location>
        <begin position="272"/>
        <end position="286"/>
    </location>
</feature>
<feature type="region of interest" description="Disordered" evidence="1">
    <location>
        <begin position="265"/>
        <end position="382"/>
    </location>
</feature>
<organism evidence="3 4">
    <name type="scientific">Rhodotorula paludigena</name>
    <dbReference type="NCBI Taxonomy" id="86838"/>
    <lineage>
        <taxon>Eukaryota</taxon>
        <taxon>Fungi</taxon>
        <taxon>Dikarya</taxon>
        <taxon>Basidiomycota</taxon>
        <taxon>Pucciniomycotina</taxon>
        <taxon>Microbotryomycetes</taxon>
        <taxon>Sporidiobolales</taxon>
        <taxon>Sporidiobolaceae</taxon>
        <taxon>Rhodotorula</taxon>
    </lineage>
</organism>
<dbReference type="Pfam" id="PF00134">
    <property type="entry name" value="Cyclin_N"/>
    <property type="match status" value="1"/>
</dbReference>
<dbReference type="PANTHER" id="PTHR15615:SF10">
    <property type="entry name" value="PHO85 CYCLIN-2-RELATED"/>
    <property type="match status" value="1"/>
</dbReference>
<dbReference type="InterPro" id="IPR013922">
    <property type="entry name" value="Cyclin_PHO80-like"/>
</dbReference>
<dbReference type="GO" id="GO:0005634">
    <property type="term" value="C:nucleus"/>
    <property type="evidence" value="ECO:0007669"/>
    <property type="project" value="TreeGrafter"/>
</dbReference>
<dbReference type="AlphaFoldDB" id="A0AAV5GX92"/>
<sequence length="497" mass="54107">MSRCHAGSLVPKHLHDPALVKLMRSPLTNSMISYVAEKTMDSVKCRPPPSPLPTPPLTPGGDYAYTKNDALPSLEVFIKSIVRKSRCHVPTLLCTLVYLERLRERLPSHARGCHTTRHRVFLAALIIAAKYLNDSSPQNKHWVKYAVHFTAAEVNLMERQLLTILNFDLSFTEDELICLLGPLVQPAAQAIKPEHAYPSPTEIETPTVQVPARCDDTTADGVARRLQDDPRCDEVAARRPYRPLIEFDDVEETEMVDLGKRITPAYYGEGDMPPMSRSRNSPPASACDSLVMAPLATASRRPTLRQSRSTISTASTNSRGSRPPSWSDREDGLSPRSSSESLRSYSPRARASRLSSHSSVSTLSSTSSGPQTPRTPSPVPALPTDYELLLASSKKQPIHAAPSQAPPSLLTYQLGGAAPVSSAPPRAAKAYIPPTPSLIYACSHDPDLWPLVASTATAARDQRHGKGEMRLADAGERERAGRLGLNLRGGAQAYVAP</sequence>
<feature type="compositionally biased region" description="Polar residues" evidence="1">
    <location>
        <begin position="304"/>
        <end position="320"/>
    </location>
</feature>
<dbReference type="GO" id="GO:0000307">
    <property type="term" value="C:cyclin-dependent protein kinase holoenzyme complex"/>
    <property type="evidence" value="ECO:0007669"/>
    <property type="project" value="TreeGrafter"/>
</dbReference>
<dbReference type="InterPro" id="IPR006671">
    <property type="entry name" value="Cyclin_N"/>
</dbReference>
<keyword evidence="4" id="KW-1185">Reference proteome</keyword>